<dbReference type="InParanoid" id="D8TJH2"/>
<gene>
    <name evidence="4" type="ORF">VOLCADRAFT_86741</name>
</gene>
<dbReference type="OrthoDB" id="539369at2759"/>
<dbReference type="RefSeq" id="XP_002946613.1">
    <property type="nucleotide sequence ID" value="XM_002946567.1"/>
</dbReference>
<dbReference type="InterPro" id="IPR008752">
    <property type="entry name" value="Peptidase_M11"/>
</dbReference>
<keyword evidence="5" id="KW-1185">Reference proteome</keyword>
<dbReference type="EMBL" id="GL378324">
    <property type="protein sequence ID" value="EFJ52540.1"/>
    <property type="molecule type" value="Genomic_DNA"/>
</dbReference>
<evidence type="ECO:0000256" key="1">
    <source>
        <dbReference type="SAM" id="MobiDB-lite"/>
    </source>
</evidence>
<dbReference type="AlphaFoldDB" id="D8TJH2"/>
<feature type="region of interest" description="Disordered" evidence="1">
    <location>
        <begin position="330"/>
        <end position="363"/>
    </location>
</feature>
<organism evidence="5">
    <name type="scientific">Volvox carteri f. nagariensis</name>
    <dbReference type="NCBI Taxonomy" id="3068"/>
    <lineage>
        <taxon>Eukaryota</taxon>
        <taxon>Viridiplantae</taxon>
        <taxon>Chlorophyta</taxon>
        <taxon>core chlorophytes</taxon>
        <taxon>Chlorophyceae</taxon>
        <taxon>CS clade</taxon>
        <taxon>Chlamydomonadales</taxon>
        <taxon>Volvocaceae</taxon>
        <taxon>Volvox</taxon>
    </lineage>
</organism>
<feature type="compositionally biased region" description="Low complexity" evidence="1">
    <location>
        <begin position="344"/>
        <end position="355"/>
    </location>
</feature>
<dbReference type="KEGG" id="vcn:VOLCADRAFT_86741"/>
<evidence type="ECO:0000259" key="3">
    <source>
        <dbReference type="Pfam" id="PF05548"/>
    </source>
</evidence>
<feature type="transmembrane region" description="Helical" evidence="2">
    <location>
        <begin position="418"/>
        <end position="438"/>
    </location>
</feature>
<proteinExistence type="predicted"/>
<keyword evidence="2" id="KW-0472">Membrane</keyword>
<evidence type="ECO:0000313" key="4">
    <source>
        <dbReference type="EMBL" id="EFJ52540.1"/>
    </source>
</evidence>
<feature type="domain" description="Peptidase M11 gametolysin" evidence="3">
    <location>
        <begin position="118"/>
        <end position="212"/>
    </location>
</feature>
<feature type="transmembrane region" description="Helical" evidence="2">
    <location>
        <begin position="444"/>
        <end position="470"/>
    </location>
</feature>
<evidence type="ECO:0000313" key="5">
    <source>
        <dbReference type="Proteomes" id="UP000001058"/>
    </source>
</evidence>
<name>D8TJH2_VOLCA</name>
<reference evidence="4 5" key="1">
    <citation type="journal article" date="2010" name="Science">
        <title>Genomic analysis of organismal complexity in the multicellular green alga Volvox carteri.</title>
        <authorList>
            <person name="Prochnik S.E."/>
            <person name="Umen J."/>
            <person name="Nedelcu A.M."/>
            <person name="Hallmann A."/>
            <person name="Miller S.M."/>
            <person name="Nishii I."/>
            <person name="Ferris P."/>
            <person name="Kuo A."/>
            <person name="Mitros T."/>
            <person name="Fritz-Laylin L.K."/>
            <person name="Hellsten U."/>
            <person name="Chapman J."/>
            <person name="Simakov O."/>
            <person name="Rensing S.A."/>
            <person name="Terry A."/>
            <person name="Pangilinan J."/>
            <person name="Kapitonov V."/>
            <person name="Jurka J."/>
            <person name="Salamov A."/>
            <person name="Shapiro H."/>
            <person name="Schmutz J."/>
            <person name="Grimwood J."/>
            <person name="Lindquist E."/>
            <person name="Lucas S."/>
            <person name="Grigoriev I.V."/>
            <person name="Schmitt R."/>
            <person name="Kirk D."/>
            <person name="Rokhsar D.S."/>
        </authorList>
    </citation>
    <scope>NUCLEOTIDE SEQUENCE [LARGE SCALE GENOMIC DNA]</scope>
    <source>
        <strain evidence="5">f. Nagariensis / Eve</strain>
    </source>
</reference>
<accession>D8TJH2</accession>
<keyword evidence="2" id="KW-1133">Transmembrane helix</keyword>
<sequence>MAVALNAVHRPGDAVYLKVTIMWHLFILFAMELMHLDMVGASTTAIPELLKHQLAEREGRIRQSSVNFGRQRRGAVASKENPLDNTLGVLGDLRWVAPDLRLIIFIVNMCDKGGGVATSKEGVWNLLRDGSTNLADYWQTCSYGRTLLDLNGTTVVGPILMPCSGPNWTVSSCRGTNPYGWFYWLEEYATEKLSIDLSQYNHRVMIMPRGHQGFQNWQLGWSSPFVLLQRGDLRAGETVRRWIPAAGKEPDHPLRISLPPGFITVDRSGVPPICLKQLWVSYRTSSSQYDLLWREEGVGVVYVHMWADYTFSSSVRPMLVASLAVPNVPAPSDVQRGTPPPPGAAGTPGQGNQQGSSTDTSSKPGLIYEGLLNVDYTEQGAEPGTSDVAAKGATATAAAVPATATTTTTGTAIVPVPIAVAVPVPIAVAVPIPIAVAVAGPIPIAVAVGIPFAVTVLIPIAVAAAIAIAAGIATESIAHETTTATTPKAAAGGAGPPAAKP</sequence>
<dbReference type="GeneID" id="9617442"/>
<dbReference type="Pfam" id="PF05548">
    <property type="entry name" value="Peptidase_M11"/>
    <property type="match status" value="1"/>
</dbReference>
<keyword evidence="2" id="KW-0812">Transmembrane</keyword>
<evidence type="ECO:0000256" key="2">
    <source>
        <dbReference type="SAM" id="Phobius"/>
    </source>
</evidence>
<dbReference type="Proteomes" id="UP000001058">
    <property type="component" value="Unassembled WGS sequence"/>
</dbReference>
<protein>
    <recommendedName>
        <fullName evidence="3">Peptidase M11 gametolysin domain-containing protein</fullName>
    </recommendedName>
</protein>